<keyword evidence="3" id="KW-1185">Reference proteome</keyword>
<dbReference type="AlphaFoldDB" id="A0A0H5SEQ5"/>
<sequence length="191" mass="22489">MQIGENIIFDRYCWRVLDIQNDIALIITDNVIEHRAYHNKYKDTTWYDCETRNYLNGEFLNSFDESNKLRIIQVTNKNLDNPWYGTQAGNESQDRIFLLSLEEVCRYFGDSTELLYNRGNNRYWKKNDINNSKRLARLGDTCGCWWWWLRSPGRHNRLAAYVHGTDGCVGVNGNNVTNDRGGIRPALWLKL</sequence>
<evidence type="ECO:0000313" key="2">
    <source>
        <dbReference type="EMBL" id="CRZ33952.1"/>
    </source>
</evidence>
<dbReference type="Proteomes" id="UP000236497">
    <property type="component" value="Unassembled WGS sequence"/>
</dbReference>
<name>A0A0H5SEQ5_HERHM</name>
<dbReference type="RefSeq" id="WP_103202087.1">
    <property type="nucleotide sequence ID" value="NZ_CVTD020000010.1"/>
</dbReference>
<dbReference type="InterPro" id="IPR046240">
    <property type="entry name" value="DUF6273"/>
</dbReference>
<feature type="domain" description="DUF6273" evidence="1">
    <location>
        <begin position="23"/>
        <end position="190"/>
    </location>
</feature>
<evidence type="ECO:0000259" key="1">
    <source>
        <dbReference type="Pfam" id="PF19789"/>
    </source>
</evidence>
<organism evidence="2 3">
    <name type="scientific">Herbinix hemicellulosilytica</name>
    <dbReference type="NCBI Taxonomy" id="1564487"/>
    <lineage>
        <taxon>Bacteria</taxon>
        <taxon>Bacillati</taxon>
        <taxon>Bacillota</taxon>
        <taxon>Clostridia</taxon>
        <taxon>Lachnospirales</taxon>
        <taxon>Lachnospiraceae</taxon>
        <taxon>Herbinix</taxon>
    </lineage>
</organism>
<accession>A0A0H5SEQ5</accession>
<reference evidence="2 3" key="1">
    <citation type="submission" date="2015-06" db="EMBL/GenBank/DDBJ databases">
        <authorList>
            <person name="Wibberg Daniel"/>
        </authorList>
    </citation>
    <scope>NUCLEOTIDE SEQUENCE [LARGE SCALE GENOMIC DNA]</scope>
    <source>
        <strain evidence="2 3">T3/55T</strain>
    </source>
</reference>
<evidence type="ECO:0000313" key="3">
    <source>
        <dbReference type="Proteomes" id="UP000236497"/>
    </source>
</evidence>
<proteinExistence type="predicted"/>
<gene>
    <name evidence="2" type="ORF">HHT355_0749</name>
</gene>
<dbReference type="EMBL" id="CVTD020000010">
    <property type="protein sequence ID" value="CRZ33952.1"/>
    <property type="molecule type" value="Genomic_DNA"/>
</dbReference>
<protein>
    <recommendedName>
        <fullName evidence="1">DUF6273 domain-containing protein</fullName>
    </recommendedName>
</protein>
<dbReference type="Pfam" id="PF19789">
    <property type="entry name" value="DUF6273"/>
    <property type="match status" value="1"/>
</dbReference>
<dbReference type="OrthoDB" id="384490at2"/>